<dbReference type="Pfam" id="PF00550">
    <property type="entry name" value="PP-binding"/>
    <property type="match status" value="1"/>
</dbReference>
<organism evidence="4 5">
    <name type="scientific">Plantactinospora alkalitolerans</name>
    <dbReference type="NCBI Taxonomy" id="2789879"/>
    <lineage>
        <taxon>Bacteria</taxon>
        <taxon>Bacillati</taxon>
        <taxon>Actinomycetota</taxon>
        <taxon>Actinomycetes</taxon>
        <taxon>Micromonosporales</taxon>
        <taxon>Micromonosporaceae</taxon>
        <taxon>Plantactinospora</taxon>
    </lineage>
</organism>
<name>A0ABS0H1K3_9ACTN</name>
<accession>A0ABS0H1K3</accession>
<dbReference type="RefSeq" id="WP_196203733.1">
    <property type="nucleotide sequence ID" value="NZ_JADPUN010000224.1"/>
</dbReference>
<dbReference type="InterPro" id="IPR020806">
    <property type="entry name" value="PKS_PP-bd"/>
</dbReference>
<reference evidence="4 5" key="1">
    <citation type="submission" date="2020-11" db="EMBL/GenBank/DDBJ databases">
        <title>A novel isolate from a Black sea contaminated sediment with potential to produce alkanes: Plantactinospora alkalitolerans sp. nov.</title>
        <authorList>
            <person name="Carro L."/>
            <person name="Veyisoglu A."/>
            <person name="Guven K."/>
            <person name="Schumann P."/>
            <person name="Klenk H.-P."/>
            <person name="Sahin N."/>
        </authorList>
    </citation>
    <scope>NUCLEOTIDE SEQUENCE [LARGE SCALE GENOMIC DNA]</scope>
    <source>
        <strain evidence="4 5">S1510</strain>
    </source>
</reference>
<dbReference type="InterPro" id="IPR036736">
    <property type="entry name" value="ACP-like_sf"/>
</dbReference>
<feature type="domain" description="Carrier" evidence="3">
    <location>
        <begin position="1"/>
        <end position="75"/>
    </location>
</feature>
<comment type="caution">
    <text evidence="4">The sequence shown here is derived from an EMBL/GenBank/DDBJ whole genome shotgun (WGS) entry which is preliminary data.</text>
</comment>
<evidence type="ECO:0000256" key="1">
    <source>
        <dbReference type="ARBA" id="ARBA00022450"/>
    </source>
</evidence>
<proteinExistence type="predicted"/>
<dbReference type="Proteomes" id="UP000638560">
    <property type="component" value="Unassembled WGS sequence"/>
</dbReference>
<dbReference type="EMBL" id="JADPUN010000224">
    <property type="protein sequence ID" value="MBF9132196.1"/>
    <property type="molecule type" value="Genomic_DNA"/>
</dbReference>
<evidence type="ECO:0000313" key="5">
    <source>
        <dbReference type="Proteomes" id="UP000638560"/>
    </source>
</evidence>
<protein>
    <submittedName>
        <fullName evidence="4">Acyl carrier protein</fullName>
    </submittedName>
</protein>
<evidence type="ECO:0000313" key="4">
    <source>
        <dbReference type="EMBL" id="MBF9132196.1"/>
    </source>
</evidence>
<keyword evidence="2" id="KW-0597">Phosphoprotein</keyword>
<dbReference type="SUPFAM" id="SSF47336">
    <property type="entry name" value="ACP-like"/>
    <property type="match status" value="1"/>
</dbReference>
<dbReference type="SMART" id="SM00823">
    <property type="entry name" value="PKS_PP"/>
    <property type="match status" value="1"/>
</dbReference>
<evidence type="ECO:0000259" key="3">
    <source>
        <dbReference type="PROSITE" id="PS50075"/>
    </source>
</evidence>
<dbReference type="Gene3D" id="1.10.1200.10">
    <property type="entry name" value="ACP-like"/>
    <property type="match status" value="1"/>
</dbReference>
<sequence>MPEKDHLQTVLTVAAAVFHTAVAPTDDLFDLGADSLTAVLFAERLADETGVPVGLDDVFEASTLRDLAHRLSSVSPA</sequence>
<dbReference type="PROSITE" id="PS50075">
    <property type="entry name" value="CARRIER"/>
    <property type="match status" value="1"/>
</dbReference>
<gene>
    <name evidence="4" type="ORF">I0C86_25070</name>
</gene>
<keyword evidence="5" id="KW-1185">Reference proteome</keyword>
<dbReference type="InterPro" id="IPR009081">
    <property type="entry name" value="PP-bd_ACP"/>
</dbReference>
<keyword evidence="1" id="KW-0596">Phosphopantetheine</keyword>
<evidence type="ECO:0000256" key="2">
    <source>
        <dbReference type="ARBA" id="ARBA00022553"/>
    </source>
</evidence>